<evidence type="ECO:0000256" key="1">
    <source>
        <dbReference type="SAM" id="MobiDB-lite"/>
    </source>
</evidence>
<keyword evidence="2" id="KW-0472">Membrane</keyword>
<feature type="transmembrane region" description="Helical" evidence="2">
    <location>
        <begin position="264"/>
        <end position="286"/>
    </location>
</feature>
<keyword evidence="4" id="KW-1185">Reference proteome</keyword>
<evidence type="ECO:0000313" key="3">
    <source>
        <dbReference type="EMBL" id="TYC09887.1"/>
    </source>
</evidence>
<comment type="caution">
    <text evidence="3">The sequence shown here is derived from an EMBL/GenBank/DDBJ whole genome shotgun (WGS) entry which is preliminary data.</text>
</comment>
<name>A0A5D0TVI7_9ACTN</name>
<sequence length="397" mass="42839">MGDGRADAMGLEATERTDDNEHHGGAPPPEGPGDILGRLAAIDRRRLPDAKTADDLNRFADEGRTRVLVVLLASAFARLLPGRTSALTATASVLVMAGWPYVLGHAVGGLAEDHPLRGETGELLVVSASVTTVLMLGLGWYAWRWTAVLAEGVSDLLAVSAERRAFLAWLRTRYRLGPQFAAGAGGAVLSSLLVYAMSHQDTGSVAVSTWIYLCCVWTGFIGGGVVYWLYTLAEVPLRLHRCGDLQMAWLDPAHTPAIVQLCRVYARVAIATAVGVLLAEVSTVSVTSDRPGALMEGFYVGFPVLAVVTALYVGVQPYVTLAHLVRRHIDTIVDPLMAQTHRPPGHLLLSHDLPGAFQAYTHFRTLRRLPIKTATILQYVTGIIASLAVFFVQRLFT</sequence>
<feature type="transmembrane region" description="Helical" evidence="2">
    <location>
        <begin position="86"/>
        <end position="103"/>
    </location>
</feature>
<keyword evidence="2" id="KW-0812">Transmembrane</keyword>
<evidence type="ECO:0000313" key="4">
    <source>
        <dbReference type="Proteomes" id="UP000322634"/>
    </source>
</evidence>
<proteinExistence type="predicted"/>
<evidence type="ECO:0000256" key="2">
    <source>
        <dbReference type="SAM" id="Phobius"/>
    </source>
</evidence>
<dbReference type="AlphaFoldDB" id="A0A5D0TVI7"/>
<accession>A0A5D0TVI7</accession>
<feature type="transmembrane region" description="Helical" evidence="2">
    <location>
        <begin position="123"/>
        <end position="143"/>
    </location>
</feature>
<feature type="transmembrane region" description="Helical" evidence="2">
    <location>
        <begin position="298"/>
        <end position="319"/>
    </location>
</feature>
<organism evidence="3 4">
    <name type="scientific">Actinomadura syzygii</name>
    <dbReference type="NCBI Taxonomy" id="1427538"/>
    <lineage>
        <taxon>Bacteria</taxon>
        <taxon>Bacillati</taxon>
        <taxon>Actinomycetota</taxon>
        <taxon>Actinomycetes</taxon>
        <taxon>Streptosporangiales</taxon>
        <taxon>Thermomonosporaceae</taxon>
        <taxon>Actinomadura</taxon>
    </lineage>
</organism>
<feature type="compositionally biased region" description="Basic and acidic residues" evidence="1">
    <location>
        <begin position="13"/>
        <end position="24"/>
    </location>
</feature>
<feature type="transmembrane region" description="Helical" evidence="2">
    <location>
        <begin position="376"/>
        <end position="396"/>
    </location>
</feature>
<feature type="transmembrane region" description="Helical" evidence="2">
    <location>
        <begin position="180"/>
        <end position="198"/>
    </location>
</feature>
<dbReference type="RefSeq" id="WP_148353937.1">
    <property type="nucleotide sequence ID" value="NZ_JBHSBF010000005.1"/>
</dbReference>
<feature type="region of interest" description="Disordered" evidence="1">
    <location>
        <begin position="1"/>
        <end position="34"/>
    </location>
</feature>
<protein>
    <submittedName>
        <fullName evidence="3">Uncharacterized protein</fullName>
    </submittedName>
</protein>
<dbReference type="Proteomes" id="UP000322634">
    <property type="component" value="Unassembled WGS sequence"/>
</dbReference>
<dbReference type="OrthoDB" id="3456981at2"/>
<keyword evidence="2" id="KW-1133">Transmembrane helix</keyword>
<gene>
    <name evidence="3" type="ORF">FXF65_32750</name>
</gene>
<dbReference type="EMBL" id="VSFF01000013">
    <property type="protein sequence ID" value="TYC09887.1"/>
    <property type="molecule type" value="Genomic_DNA"/>
</dbReference>
<feature type="transmembrane region" description="Helical" evidence="2">
    <location>
        <begin position="210"/>
        <end position="230"/>
    </location>
</feature>
<reference evidence="3 4" key="1">
    <citation type="submission" date="2019-08" db="EMBL/GenBank/DDBJ databases">
        <title>Actinomadura sp. nov. CYP1-5 isolated from mountain soil.</title>
        <authorList>
            <person name="Songsumanus A."/>
            <person name="Kuncharoen N."/>
            <person name="Kudo T."/>
            <person name="Yuki M."/>
            <person name="Igarashi Y."/>
            <person name="Tanasupawat S."/>
        </authorList>
    </citation>
    <scope>NUCLEOTIDE SEQUENCE [LARGE SCALE GENOMIC DNA]</scope>
    <source>
        <strain evidence="3 4">GKU157</strain>
    </source>
</reference>